<keyword evidence="4" id="KW-1185">Reference proteome</keyword>
<feature type="region of interest" description="Disordered" evidence="1">
    <location>
        <begin position="301"/>
        <end position="324"/>
    </location>
</feature>
<dbReference type="OrthoDB" id="5835966at2759"/>
<dbReference type="EMBL" id="UZAH01027086">
    <property type="protein sequence ID" value="VDO88458.1"/>
    <property type="molecule type" value="Genomic_DNA"/>
</dbReference>
<dbReference type="Gene3D" id="2.60.40.640">
    <property type="match status" value="1"/>
</dbReference>
<evidence type="ECO:0000313" key="4">
    <source>
        <dbReference type="Proteomes" id="UP000050761"/>
    </source>
</evidence>
<dbReference type="SMART" id="SM01017">
    <property type="entry name" value="Arrestin_C"/>
    <property type="match status" value="1"/>
</dbReference>
<gene>
    <name evidence="3" type="ORF">HPBE_LOCUS11394</name>
</gene>
<dbReference type="PANTHER" id="PTHR11188">
    <property type="entry name" value="ARRESTIN DOMAIN CONTAINING PROTEIN"/>
    <property type="match status" value="1"/>
</dbReference>
<sequence length="662" mass="75842">MTASESFARITSLLVQDVFVSSSDNELSAQVEIVNDSDLAHSAQVVFRGYVRRGKTLVYEFLHEQVWIFIRSSESKAHLVAVEVWLPRFPPSMKIKGDLHVEYSVRATVDPWFQNNHVEKVFAVKRTLVLKMPHVNCYQHRIQVNQCVDHEGWYHRKCKPINGEIWTEKGVYSQGETVKVSWKLQLDSKLEKVKLGLVQNISYRNPSPGHPALLENLVHVLTSKEVVIKDKKREHCEIVVPTELPMTMEMTLWNVLAIRYDLLVQVKINGYRKYVDFRIPIIVASEQVKSRESTASNSVKLYSRAQDVDDDTDDDDDQDSELGEVTESKNDFSIDIDGLEVVAEKEGRLSNAQAEVLFTVNSMEAQALRSLRLLLQGEVRAGSVWYTFIRYKAHITSDSESLFSPGQHKVNIVLPFKESQYDTNILPPTLGDDIRYICRVSAKSWSINDIADEKDVFIDRHVDTWAKEKFKPPYSEIIGAYGIEMDQRAFQRGKHAFIRVVGKVLKVKVSLEQQRRLRHPGLVKDDSYCHERIVSSLDSPKDKALWPEMWALRIPRFVPPSIEITYWNVLVLNYALKIDLTMEDGHEHIHRVPVWIGCTDDNLAPPAVPVKAEQQLLQSNSPVGPLLTHSPPTEIPEFEVVASNDALYPPQWVDRYNDDMYS</sequence>
<feature type="compositionally biased region" description="Acidic residues" evidence="1">
    <location>
        <begin position="308"/>
        <end position="324"/>
    </location>
</feature>
<reference evidence="5" key="2">
    <citation type="submission" date="2019-09" db="UniProtKB">
        <authorList>
            <consortium name="WormBaseParasite"/>
        </authorList>
    </citation>
    <scope>IDENTIFICATION</scope>
</reference>
<dbReference type="PANTHER" id="PTHR11188:SF130">
    <property type="entry name" value="ARRESTIN C-TERMINAL-LIKE DOMAIN-CONTAINING PROTEIN"/>
    <property type="match status" value="1"/>
</dbReference>
<evidence type="ECO:0000313" key="3">
    <source>
        <dbReference type="EMBL" id="VDO88458.1"/>
    </source>
</evidence>
<dbReference type="GO" id="GO:0005737">
    <property type="term" value="C:cytoplasm"/>
    <property type="evidence" value="ECO:0007669"/>
    <property type="project" value="TreeGrafter"/>
</dbReference>
<dbReference type="WBParaSite" id="HPBE_0001139301-mRNA-1">
    <property type="protein sequence ID" value="HPBE_0001139301-mRNA-1"/>
    <property type="gene ID" value="HPBE_0001139301"/>
</dbReference>
<name>A0A183FTJ1_HELPZ</name>
<dbReference type="AlphaFoldDB" id="A0A183FTJ1"/>
<evidence type="ECO:0000313" key="5">
    <source>
        <dbReference type="WBParaSite" id="HPBE_0001139301-mRNA-1"/>
    </source>
</evidence>
<dbReference type="Pfam" id="PF02752">
    <property type="entry name" value="Arrestin_C"/>
    <property type="match status" value="1"/>
</dbReference>
<dbReference type="InterPro" id="IPR014756">
    <property type="entry name" value="Ig_E-set"/>
</dbReference>
<dbReference type="Proteomes" id="UP000050761">
    <property type="component" value="Unassembled WGS sequence"/>
</dbReference>
<reference evidence="3 4" key="1">
    <citation type="submission" date="2018-11" db="EMBL/GenBank/DDBJ databases">
        <authorList>
            <consortium name="Pathogen Informatics"/>
        </authorList>
    </citation>
    <scope>NUCLEOTIDE SEQUENCE [LARGE SCALE GENOMIC DNA]</scope>
</reference>
<dbReference type="InterPro" id="IPR011022">
    <property type="entry name" value="Arrestin_C-like"/>
</dbReference>
<evidence type="ECO:0000259" key="2">
    <source>
        <dbReference type="SMART" id="SM01017"/>
    </source>
</evidence>
<dbReference type="GO" id="GO:0015031">
    <property type="term" value="P:protein transport"/>
    <property type="evidence" value="ECO:0007669"/>
    <property type="project" value="TreeGrafter"/>
</dbReference>
<organism evidence="4 5">
    <name type="scientific">Heligmosomoides polygyrus</name>
    <name type="common">Parasitic roundworm</name>
    <dbReference type="NCBI Taxonomy" id="6339"/>
    <lineage>
        <taxon>Eukaryota</taxon>
        <taxon>Metazoa</taxon>
        <taxon>Ecdysozoa</taxon>
        <taxon>Nematoda</taxon>
        <taxon>Chromadorea</taxon>
        <taxon>Rhabditida</taxon>
        <taxon>Rhabditina</taxon>
        <taxon>Rhabditomorpha</taxon>
        <taxon>Strongyloidea</taxon>
        <taxon>Heligmosomidae</taxon>
        <taxon>Heligmosomoides</taxon>
    </lineage>
</organism>
<proteinExistence type="predicted"/>
<evidence type="ECO:0000256" key="1">
    <source>
        <dbReference type="SAM" id="MobiDB-lite"/>
    </source>
</evidence>
<dbReference type="InterPro" id="IPR014752">
    <property type="entry name" value="Arrestin-like_C"/>
</dbReference>
<protein>
    <submittedName>
        <fullName evidence="5">Arrestin_C domain-containing protein</fullName>
    </submittedName>
</protein>
<dbReference type="InterPro" id="IPR050357">
    <property type="entry name" value="Arrestin_domain-protein"/>
</dbReference>
<accession>A0A183FTJ1</accession>
<accession>A0A3P8CJX5</accession>
<dbReference type="SUPFAM" id="SSF81296">
    <property type="entry name" value="E set domains"/>
    <property type="match status" value="1"/>
</dbReference>
<feature type="domain" description="Arrestin C-terminal-like" evidence="2">
    <location>
        <begin position="157"/>
        <end position="288"/>
    </location>
</feature>